<dbReference type="Proteomes" id="UP000243650">
    <property type="component" value="Unassembled WGS sequence"/>
</dbReference>
<proteinExistence type="predicted"/>
<feature type="domain" description="PepSY" evidence="3">
    <location>
        <begin position="139"/>
        <end position="194"/>
    </location>
</feature>
<evidence type="ECO:0000256" key="1">
    <source>
        <dbReference type="SAM" id="MobiDB-lite"/>
    </source>
</evidence>
<organism evidence="4 5">
    <name type="scientific">Alkalicoccus urumqiensis</name>
    <name type="common">Bacillus urumqiensis</name>
    <dbReference type="NCBI Taxonomy" id="1548213"/>
    <lineage>
        <taxon>Bacteria</taxon>
        <taxon>Bacillati</taxon>
        <taxon>Bacillota</taxon>
        <taxon>Bacilli</taxon>
        <taxon>Bacillales</taxon>
        <taxon>Bacillaceae</taxon>
        <taxon>Alkalicoccus</taxon>
    </lineage>
</organism>
<gene>
    <name evidence="4" type="ORF">C6I21_06535</name>
</gene>
<comment type="caution">
    <text evidence="4">The sequence shown here is derived from an EMBL/GenBank/DDBJ whole genome shotgun (WGS) entry which is preliminary data.</text>
</comment>
<dbReference type="Gene3D" id="3.10.450.40">
    <property type="match status" value="2"/>
</dbReference>
<evidence type="ECO:0000259" key="3">
    <source>
        <dbReference type="Pfam" id="PF03413"/>
    </source>
</evidence>
<dbReference type="OrthoDB" id="5361545at2"/>
<name>A0A2P6MI46_ALKUR</name>
<dbReference type="InterPro" id="IPR025711">
    <property type="entry name" value="PepSY"/>
</dbReference>
<sequence length="196" mass="21208">MKKTVLLVTTAAIVGGAGYAFASDNSDDMNTAVLPQQTETADSTEGNAPDEQKQPMSREAAADIVREAFPEGYVEEVEKEREHGRLLYEVDIDLSGDDDGDVYVDAYTGEIVWVDDDLRSYHGEGSGGQAASPDGPGIQAEEARQIALDFAGGGYIDDLELERENGMLVYEVEVEGIGDDMDIYIDAETGDVLYHD</sequence>
<dbReference type="Pfam" id="PF03413">
    <property type="entry name" value="PepSY"/>
    <property type="match status" value="2"/>
</dbReference>
<feature type="compositionally biased region" description="Polar residues" evidence="1">
    <location>
        <begin position="37"/>
        <end position="46"/>
    </location>
</feature>
<dbReference type="RefSeq" id="WP_105958640.1">
    <property type="nucleotide sequence ID" value="NZ_PVNS01000005.1"/>
</dbReference>
<feature type="signal peptide" evidence="2">
    <location>
        <begin position="1"/>
        <end position="22"/>
    </location>
</feature>
<feature type="domain" description="PepSY" evidence="3">
    <location>
        <begin position="56"/>
        <end position="111"/>
    </location>
</feature>
<reference evidence="4 5" key="1">
    <citation type="submission" date="2018-03" db="EMBL/GenBank/DDBJ databases">
        <title>Bacillus urumqiensis sp. nov., a moderately haloalkaliphilic bacterium isolated from a salt lake.</title>
        <authorList>
            <person name="Zhao B."/>
            <person name="Liao Z."/>
        </authorList>
    </citation>
    <scope>NUCLEOTIDE SEQUENCE [LARGE SCALE GENOMIC DNA]</scope>
    <source>
        <strain evidence="4 5">BZ-SZ-XJ18</strain>
    </source>
</reference>
<feature type="chain" id="PRO_5015178238" description="PepSY domain-containing protein" evidence="2">
    <location>
        <begin position="23"/>
        <end position="196"/>
    </location>
</feature>
<keyword evidence="2" id="KW-0732">Signal</keyword>
<feature type="region of interest" description="Disordered" evidence="1">
    <location>
        <begin position="37"/>
        <end position="59"/>
    </location>
</feature>
<dbReference type="EMBL" id="PVNS01000005">
    <property type="protein sequence ID" value="PRO65956.1"/>
    <property type="molecule type" value="Genomic_DNA"/>
</dbReference>
<dbReference type="AlphaFoldDB" id="A0A2P6MI46"/>
<evidence type="ECO:0000313" key="4">
    <source>
        <dbReference type="EMBL" id="PRO65956.1"/>
    </source>
</evidence>
<keyword evidence="5" id="KW-1185">Reference proteome</keyword>
<accession>A0A2P6MI46</accession>
<evidence type="ECO:0000256" key="2">
    <source>
        <dbReference type="SAM" id="SignalP"/>
    </source>
</evidence>
<evidence type="ECO:0000313" key="5">
    <source>
        <dbReference type="Proteomes" id="UP000243650"/>
    </source>
</evidence>
<protein>
    <recommendedName>
        <fullName evidence="3">PepSY domain-containing protein</fullName>
    </recommendedName>
</protein>